<feature type="region of interest" description="Disordered" evidence="1">
    <location>
        <begin position="119"/>
        <end position="164"/>
    </location>
</feature>
<organism evidence="2 3">
    <name type="scientific">Arthrobacter liuii</name>
    <dbReference type="NCBI Taxonomy" id="1476996"/>
    <lineage>
        <taxon>Bacteria</taxon>
        <taxon>Bacillati</taxon>
        <taxon>Actinomycetota</taxon>
        <taxon>Actinomycetes</taxon>
        <taxon>Micrococcales</taxon>
        <taxon>Micrococcaceae</taxon>
        <taxon>Arthrobacter</taxon>
    </lineage>
</organism>
<name>A0ABQ2AVV9_9MICC</name>
<evidence type="ECO:0000313" key="3">
    <source>
        <dbReference type="Proteomes" id="UP000643279"/>
    </source>
</evidence>
<reference evidence="3" key="1">
    <citation type="journal article" date="2019" name="Int. J. Syst. Evol. Microbiol.">
        <title>The Global Catalogue of Microorganisms (GCM) 10K type strain sequencing project: providing services to taxonomists for standard genome sequencing and annotation.</title>
        <authorList>
            <consortium name="The Broad Institute Genomics Platform"/>
            <consortium name="The Broad Institute Genome Sequencing Center for Infectious Disease"/>
            <person name="Wu L."/>
            <person name="Ma J."/>
        </authorList>
    </citation>
    <scope>NUCLEOTIDE SEQUENCE [LARGE SCALE GENOMIC DNA]</scope>
    <source>
        <strain evidence="3">CGMCC 1.12778</strain>
    </source>
</reference>
<proteinExistence type="predicted"/>
<keyword evidence="3" id="KW-1185">Reference proteome</keyword>
<dbReference type="Gene3D" id="3.40.50.300">
    <property type="entry name" value="P-loop containing nucleotide triphosphate hydrolases"/>
    <property type="match status" value="1"/>
</dbReference>
<dbReference type="InterPro" id="IPR027417">
    <property type="entry name" value="P-loop_NTPase"/>
</dbReference>
<dbReference type="Proteomes" id="UP000643279">
    <property type="component" value="Unassembled WGS sequence"/>
</dbReference>
<dbReference type="EMBL" id="BMFW01000021">
    <property type="protein sequence ID" value="GGH99409.1"/>
    <property type="molecule type" value="Genomic_DNA"/>
</dbReference>
<protein>
    <recommendedName>
        <fullName evidence="4">Chromosome partitioning protein ParA</fullName>
    </recommendedName>
</protein>
<sequence length="478" mass="51503">MGTSPTQVMAFPSIKAIVRDNGTAEVVVAGNSRIVPAGESLQDLRNNALALVVGEAQTLQRPVRVQIEDPEGHGELIVHPDNKIESVSYESRTARRRAEAPATTPETVAPAVIETTSLTAPEPAPQPAETAPVPAAVADSQPGPPAAPEATEAAVEEPAPTRRSLKETSFLVSAPVLEPATQGWRGALTRLGIRMNPSDEELSEREDIRTVSQHWPGPRTIAVVNRKGGANKTPTVVMLSAILARYSGAATVAWDNNESQGTLGWRTEKGSHDRSVLDLIDSSTELLSPSTNAAEIAKFVHHQTADKFDVLRSDENEEGDHEVTAEEVDIAHQVLTRYYRLVVMDSGNTARAANWRRMIDHTNQLVVPVTAIEDRAEAARLTLQTLESRGGHDAELARNAVVIVSESTDAKRSMSGDALKRAKDEAERIAKGFEPFVRTVVRIPYDPALVNGPIRYEALQPATQRAWLAAAAAVADGF</sequence>
<gene>
    <name evidence="2" type="ORF">GCM10007170_34180</name>
</gene>
<evidence type="ECO:0008006" key="4">
    <source>
        <dbReference type="Google" id="ProtNLM"/>
    </source>
</evidence>
<feature type="compositionally biased region" description="Low complexity" evidence="1">
    <location>
        <begin position="127"/>
        <end position="138"/>
    </location>
</feature>
<feature type="compositionally biased region" description="Low complexity" evidence="1">
    <location>
        <begin position="148"/>
        <end position="158"/>
    </location>
</feature>
<comment type="caution">
    <text evidence="2">The sequence shown here is derived from an EMBL/GenBank/DDBJ whole genome shotgun (WGS) entry which is preliminary data.</text>
</comment>
<dbReference type="PANTHER" id="PTHR43384:SF14">
    <property type="entry name" value="ESX-1 SECRETION-ASSOCIATED PROTEIN ESPI"/>
    <property type="match status" value="1"/>
</dbReference>
<accession>A0ABQ2AVV9</accession>
<dbReference type="SUPFAM" id="SSF52540">
    <property type="entry name" value="P-loop containing nucleoside triphosphate hydrolases"/>
    <property type="match status" value="1"/>
</dbReference>
<dbReference type="InterPro" id="IPR050625">
    <property type="entry name" value="ParA/MinD_ATPase"/>
</dbReference>
<evidence type="ECO:0000313" key="2">
    <source>
        <dbReference type="EMBL" id="GGH99409.1"/>
    </source>
</evidence>
<dbReference type="PANTHER" id="PTHR43384">
    <property type="entry name" value="SEPTUM SITE-DETERMINING PROTEIN MIND HOMOLOG, CHLOROPLASTIC-RELATED"/>
    <property type="match status" value="1"/>
</dbReference>
<dbReference type="RefSeq" id="WP_188572761.1">
    <property type="nucleotide sequence ID" value="NZ_BMFW01000021.1"/>
</dbReference>
<evidence type="ECO:0000256" key="1">
    <source>
        <dbReference type="SAM" id="MobiDB-lite"/>
    </source>
</evidence>